<gene>
    <name evidence="3" type="ordered locus">sce8219</name>
</gene>
<dbReference type="InterPro" id="IPR020845">
    <property type="entry name" value="AMP-binding_CS"/>
</dbReference>
<reference evidence="3 4" key="1">
    <citation type="journal article" date="2007" name="Nat. Biotechnol.">
        <title>Complete genome sequence of the myxobacterium Sorangium cellulosum.</title>
        <authorList>
            <person name="Schneiker S."/>
            <person name="Perlova O."/>
            <person name="Kaiser O."/>
            <person name="Gerth K."/>
            <person name="Alici A."/>
            <person name="Altmeyer M.O."/>
            <person name="Bartels D."/>
            <person name="Bekel T."/>
            <person name="Beyer S."/>
            <person name="Bode E."/>
            <person name="Bode H.B."/>
            <person name="Bolten C.J."/>
            <person name="Choudhuri J.V."/>
            <person name="Doss S."/>
            <person name="Elnakady Y.A."/>
            <person name="Frank B."/>
            <person name="Gaigalat L."/>
            <person name="Goesmann A."/>
            <person name="Groeger C."/>
            <person name="Gross F."/>
            <person name="Jelsbak L."/>
            <person name="Jelsbak L."/>
            <person name="Kalinowski J."/>
            <person name="Kegler C."/>
            <person name="Knauber T."/>
            <person name="Konietzny S."/>
            <person name="Kopp M."/>
            <person name="Krause L."/>
            <person name="Krug D."/>
            <person name="Linke B."/>
            <person name="Mahmud T."/>
            <person name="Martinez-Arias R."/>
            <person name="McHardy A.C."/>
            <person name="Merai M."/>
            <person name="Meyer F."/>
            <person name="Mormann S."/>
            <person name="Munoz-Dorado J."/>
            <person name="Perez J."/>
            <person name="Pradella S."/>
            <person name="Rachid S."/>
            <person name="Raddatz G."/>
            <person name="Rosenau F."/>
            <person name="Rueckert C."/>
            <person name="Sasse F."/>
            <person name="Scharfe M."/>
            <person name="Schuster S.C."/>
            <person name="Suen G."/>
            <person name="Treuner-Lange A."/>
            <person name="Velicer G.J."/>
            <person name="Vorholter F.-J."/>
            <person name="Weissman K.J."/>
            <person name="Welch R.D."/>
            <person name="Wenzel S.C."/>
            <person name="Whitworth D.E."/>
            <person name="Wilhelm S."/>
            <person name="Wittmann C."/>
            <person name="Bloecker H."/>
            <person name="Puehler A."/>
            <person name="Mueller R."/>
        </authorList>
    </citation>
    <scope>NUCLEOTIDE SEQUENCE [LARGE SCALE GENOMIC DNA]</scope>
    <source>
        <strain evidence="4">So ce56</strain>
    </source>
</reference>
<dbReference type="GO" id="GO:0031177">
    <property type="term" value="F:phosphopantetheine binding"/>
    <property type="evidence" value="ECO:0007669"/>
    <property type="project" value="TreeGrafter"/>
</dbReference>
<dbReference type="KEGG" id="scl:sce8219"/>
<dbReference type="InterPro" id="IPR045851">
    <property type="entry name" value="AMP-bd_C_sf"/>
</dbReference>
<sequence>MSKEDLHHPDATALVDGSARLSYGELDRRSDELARALVARGVRPGDRVALLAPKSAEAIVALVGTLKAAAVCAPLDVTSPAPRLVRMLRTLAPCRLVIHPESGGLAARCLDELGDASVSEVIRLGEDIAAARAERPAPGAAPDDLAVILFTSGSTGEPKGVPLTHEAVLHFVSWSTAHFGVGSDDRVSCHSPLHFDAALWDIFRAFHAGAELHLVPARANLLPRSLAEFIRDARLTQWDSVPSVLVGMASRDVVAHGDFPELRRLIWYGEVFPTKALRYWMERLPHVTFTNTYGPTETTITASQYTVPRVPDDDAPIPIGEAVPGKRLSVLDADRRPVAPGVIGDLYIGGVGLSPGYFRDPDKTASAFVEAPPGSGERLYRTGDLARIDEAGIVHFHGRADRQIKSRGCRIELDEIAVALGRIAGLAESAVVAVPVDGFEGARICAAYVPMPGATRSPAELRAELSSCLPPYMLPARWLALDGLPKNPNGKIDHRALERRFLEER</sequence>
<dbReference type="Gene3D" id="3.30.300.30">
    <property type="match status" value="1"/>
</dbReference>
<feature type="domain" description="AMP-binding enzyme C-terminal" evidence="2">
    <location>
        <begin position="415"/>
        <end position="491"/>
    </location>
</feature>
<dbReference type="GO" id="GO:0043041">
    <property type="term" value="P:amino acid activation for nonribosomal peptide biosynthetic process"/>
    <property type="evidence" value="ECO:0007669"/>
    <property type="project" value="TreeGrafter"/>
</dbReference>
<proteinExistence type="predicted"/>
<dbReference type="InterPro" id="IPR010071">
    <property type="entry name" value="AA_adenyl_dom"/>
</dbReference>
<dbReference type="PANTHER" id="PTHR45527">
    <property type="entry name" value="NONRIBOSOMAL PEPTIDE SYNTHETASE"/>
    <property type="match status" value="1"/>
</dbReference>
<organism evidence="3 4">
    <name type="scientific">Sorangium cellulosum (strain So ce56)</name>
    <name type="common">Polyangium cellulosum (strain So ce56)</name>
    <dbReference type="NCBI Taxonomy" id="448385"/>
    <lineage>
        <taxon>Bacteria</taxon>
        <taxon>Pseudomonadati</taxon>
        <taxon>Myxococcota</taxon>
        <taxon>Polyangia</taxon>
        <taxon>Polyangiales</taxon>
        <taxon>Polyangiaceae</taxon>
        <taxon>Sorangium</taxon>
    </lineage>
</organism>
<dbReference type="RefSeq" id="WP_012240828.1">
    <property type="nucleotide sequence ID" value="NC_010162.1"/>
</dbReference>
<dbReference type="InterPro" id="IPR025110">
    <property type="entry name" value="AMP-bd_C"/>
</dbReference>
<dbReference type="EMBL" id="AM746676">
    <property type="protein sequence ID" value="CAN98389.1"/>
    <property type="molecule type" value="Genomic_DNA"/>
</dbReference>
<evidence type="ECO:0000259" key="1">
    <source>
        <dbReference type="Pfam" id="PF00501"/>
    </source>
</evidence>
<evidence type="ECO:0000313" key="4">
    <source>
        <dbReference type="Proteomes" id="UP000002139"/>
    </source>
</evidence>
<dbReference type="NCBIfam" id="TIGR01733">
    <property type="entry name" value="AA-adenyl-dom"/>
    <property type="match status" value="1"/>
</dbReference>
<dbReference type="CDD" id="cd05930">
    <property type="entry name" value="A_NRPS"/>
    <property type="match status" value="1"/>
</dbReference>
<dbReference type="Pfam" id="PF00501">
    <property type="entry name" value="AMP-binding"/>
    <property type="match status" value="1"/>
</dbReference>
<dbReference type="InterPro" id="IPR000873">
    <property type="entry name" value="AMP-dep_synth/lig_dom"/>
</dbReference>
<feature type="domain" description="AMP-dependent synthetase/ligase" evidence="1">
    <location>
        <begin position="7"/>
        <end position="358"/>
    </location>
</feature>
<name>A9FN41_SORC5</name>
<dbReference type="PANTHER" id="PTHR45527:SF1">
    <property type="entry name" value="FATTY ACID SYNTHASE"/>
    <property type="match status" value="1"/>
</dbReference>
<dbReference type="AlphaFoldDB" id="A9FN41"/>
<dbReference type="Pfam" id="PF13193">
    <property type="entry name" value="AMP-binding_C"/>
    <property type="match status" value="1"/>
</dbReference>
<dbReference type="InterPro" id="IPR042099">
    <property type="entry name" value="ANL_N_sf"/>
</dbReference>
<dbReference type="GO" id="GO:0016874">
    <property type="term" value="F:ligase activity"/>
    <property type="evidence" value="ECO:0007669"/>
    <property type="project" value="UniProtKB-KW"/>
</dbReference>
<dbReference type="PROSITE" id="PS00455">
    <property type="entry name" value="AMP_BINDING"/>
    <property type="match status" value="1"/>
</dbReference>
<accession>A9FN41</accession>
<evidence type="ECO:0000259" key="2">
    <source>
        <dbReference type="Pfam" id="PF13193"/>
    </source>
</evidence>
<dbReference type="STRING" id="448385.sce8219"/>
<dbReference type="HOGENOM" id="CLU_000022_2_12_7"/>
<dbReference type="Proteomes" id="UP000002139">
    <property type="component" value="Chromosome"/>
</dbReference>
<keyword evidence="4" id="KW-1185">Reference proteome</keyword>
<keyword evidence="3" id="KW-0436">Ligase</keyword>
<dbReference type="GO" id="GO:0044550">
    <property type="term" value="P:secondary metabolite biosynthetic process"/>
    <property type="evidence" value="ECO:0007669"/>
    <property type="project" value="TreeGrafter"/>
</dbReference>
<dbReference type="Gene3D" id="3.40.50.12780">
    <property type="entry name" value="N-terminal domain of ligase-like"/>
    <property type="match status" value="1"/>
</dbReference>
<evidence type="ECO:0000313" key="3">
    <source>
        <dbReference type="EMBL" id="CAN98389.1"/>
    </source>
</evidence>
<protein>
    <submittedName>
        <fullName evidence="3">AMP-dependent synthetase and ligase</fullName>
    </submittedName>
</protein>
<dbReference type="SUPFAM" id="SSF56801">
    <property type="entry name" value="Acetyl-CoA synthetase-like"/>
    <property type="match status" value="1"/>
</dbReference>
<dbReference type="eggNOG" id="COG1020">
    <property type="taxonomic scope" value="Bacteria"/>
</dbReference>
<dbReference type="GO" id="GO:0005737">
    <property type="term" value="C:cytoplasm"/>
    <property type="evidence" value="ECO:0007669"/>
    <property type="project" value="TreeGrafter"/>
</dbReference>